<dbReference type="SUPFAM" id="SSF81995">
    <property type="entry name" value="beta-sandwich domain of Sec23/24"/>
    <property type="match status" value="1"/>
</dbReference>
<accession>A0A918TCJ5</accession>
<dbReference type="EMBL" id="BMVB01000002">
    <property type="protein sequence ID" value="GHC36602.1"/>
    <property type="molecule type" value="Genomic_DNA"/>
</dbReference>
<comment type="caution">
    <text evidence="3">The sequence shown here is derived from an EMBL/GenBank/DDBJ whole genome shotgun (WGS) entry which is preliminary data.</text>
</comment>
<dbReference type="AlphaFoldDB" id="A0A918TCJ5"/>
<evidence type="ECO:0000313" key="3">
    <source>
        <dbReference type="EMBL" id="GHC36602.1"/>
    </source>
</evidence>
<reference evidence="3" key="1">
    <citation type="journal article" date="2014" name="Int. J. Syst. Evol. Microbiol.">
        <title>Complete genome sequence of Corynebacterium casei LMG S-19264T (=DSM 44701T), isolated from a smear-ripened cheese.</title>
        <authorList>
            <consortium name="US DOE Joint Genome Institute (JGI-PGF)"/>
            <person name="Walter F."/>
            <person name="Albersmeier A."/>
            <person name="Kalinowski J."/>
            <person name="Ruckert C."/>
        </authorList>
    </citation>
    <scope>NUCLEOTIDE SEQUENCE</scope>
    <source>
        <strain evidence="3">JCM 4633</strain>
    </source>
</reference>
<evidence type="ECO:0000313" key="4">
    <source>
        <dbReference type="Proteomes" id="UP000646244"/>
    </source>
</evidence>
<reference evidence="3" key="2">
    <citation type="submission" date="2020-09" db="EMBL/GenBank/DDBJ databases">
        <authorList>
            <person name="Sun Q."/>
            <person name="Ohkuma M."/>
        </authorList>
    </citation>
    <scope>NUCLEOTIDE SEQUENCE</scope>
    <source>
        <strain evidence="3">JCM 4633</strain>
    </source>
</reference>
<gene>
    <name evidence="3" type="ORF">GCM10010507_07260</name>
</gene>
<evidence type="ECO:0000256" key="1">
    <source>
        <dbReference type="SAM" id="MobiDB-lite"/>
    </source>
</evidence>
<dbReference type="Proteomes" id="UP000646244">
    <property type="component" value="Unassembled WGS sequence"/>
</dbReference>
<keyword evidence="2" id="KW-0812">Transmembrane</keyword>
<feature type="region of interest" description="Disordered" evidence="1">
    <location>
        <begin position="1"/>
        <end position="67"/>
    </location>
</feature>
<sequence>MTTPPPNQNPYAPQGGNPWGQQPPAPGQQPGPYGQQPPAAPYGQQPAAPYGQPGGWQGAPVPPPAPRRSAKKILRVVLAVVGLIVAGAAWLFGKGDDTTKLAVGDCLQNTGTSSKPAIEKLDCTDAKATHKVLKKVDGSTLAQLACTNVDGTIAALTWKERSDSFTLCLGSSKK</sequence>
<feature type="transmembrane region" description="Helical" evidence="2">
    <location>
        <begin position="73"/>
        <end position="92"/>
    </location>
</feature>
<keyword evidence="2" id="KW-1133">Transmembrane helix</keyword>
<feature type="compositionally biased region" description="Low complexity" evidence="1">
    <location>
        <begin position="30"/>
        <end position="51"/>
    </location>
</feature>
<proteinExistence type="predicted"/>
<organism evidence="3 4">
    <name type="scientific">Streptomyces cinnamoneus</name>
    <name type="common">Streptoverticillium cinnamoneum</name>
    <dbReference type="NCBI Taxonomy" id="53446"/>
    <lineage>
        <taxon>Bacteria</taxon>
        <taxon>Bacillati</taxon>
        <taxon>Actinomycetota</taxon>
        <taxon>Actinomycetes</taxon>
        <taxon>Kitasatosporales</taxon>
        <taxon>Streptomycetaceae</taxon>
        <taxon>Streptomyces</taxon>
        <taxon>Streptomyces cinnamoneus group</taxon>
    </lineage>
</organism>
<keyword evidence="2" id="KW-0472">Membrane</keyword>
<name>A0A918TCJ5_STRCJ</name>
<evidence type="ECO:0000256" key="2">
    <source>
        <dbReference type="SAM" id="Phobius"/>
    </source>
</evidence>
<dbReference type="RefSeq" id="WP_190108148.1">
    <property type="nucleotide sequence ID" value="NZ_BMVB01000002.1"/>
</dbReference>
<protein>
    <submittedName>
        <fullName evidence="3">Uncharacterized protein</fullName>
    </submittedName>
</protein>